<organism evidence="1 2">
    <name type="scientific">Chryseobacterium soli</name>
    <dbReference type="NCBI Taxonomy" id="445961"/>
    <lineage>
        <taxon>Bacteria</taxon>
        <taxon>Pseudomonadati</taxon>
        <taxon>Bacteroidota</taxon>
        <taxon>Flavobacteriia</taxon>
        <taxon>Flavobacteriales</taxon>
        <taxon>Weeksellaceae</taxon>
        <taxon>Chryseobacterium group</taxon>
        <taxon>Chryseobacterium</taxon>
    </lineage>
</organism>
<evidence type="ECO:0000313" key="2">
    <source>
        <dbReference type="Proteomes" id="UP000028705"/>
    </source>
</evidence>
<proteinExistence type="predicted"/>
<dbReference type="EMBL" id="JPRH01000011">
    <property type="protein sequence ID" value="KFF10370.1"/>
    <property type="molecule type" value="Genomic_DNA"/>
</dbReference>
<reference evidence="1 2" key="1">
    <citation type="submission" date="2014-07" db="EMBL/GenBank/DDBJ databases">
        <title>Genome of Chryseobacterium soli DSM 19298.</title>
        <authorList>
            <person name="Stropko S.J."/>
            <person name="Pipes S.E."/>
            <person name="Newman J."/>
        </authorList>
    </citation>
    <scope>NUCLEOTIDE SEQUENCE [LARGE SCALE GENOMIC DNA]</scope>
    <source>
        <strain evidence="1 2">DSM 19298</strain>
    </source>
</reference>
<gene>
    <name evidence="1" type="ORF">IW15_20285</name>
</gene>
<name>A0A086A106_9FLAO</name>
<keyword evidence="2" id="KW-1185">Reference proteome</keyword>
<comment type="caution">
    <text evidence="1">The sequence shown here is derived from an EMBL/GenBank/DDBJ whole genome shotgun (WGS) entry which is preliminary data.</text>
</comment>
<protein>
    <submittedName>
        <fullName evidence="1">Uncharacterized protein</fullName>
    </submittedName>
</protein>
<evidence type="ECO:0000313" key="1">
    <source>
        <dbReference type="EMBL" id="KFF10370.1"/>
    </source>
</evidence>
<dbReference type="Proteomes" id="UP000028705">
    <property type="component" value="Unassembled WGS sequence"/>
</dbReference>
<dbReference type="AlphaFoldDB" id="A0A086A106"/>
<dbReference type="STRING" id="445961.IW15_20285"/>
<sequence length="90" mass="10537">MTVSRPYSLVQHCIFLPKKYDRICVFIKARKPQWIVHPIVTSHDTVCGKAGLEKDNCRKAEQHKIKTAWDSTISALRYWYTLHTDKRAHA</sequence>
<accession>A0A086A106</accession>